<dbReference type="InterPro" id="IPR024516">
    <property type="entry name" value="Mce_C"/>
</dbReference>
<dbReference type="Pfam" id="PF02470">
    <property type="entry name" value="MlaD"/>
    <property type="match status" value="1"/>
</dbReference>
<sequence>MTDIRSAAVKLAVFGVLIALATVFVVSAMRTPVPGDRVGYSAKFTDVSGLHTGDTVRMSGVAVGTVEAIDLVGDQALVRFSVDRGRPLYTDTRVAVRYQDLIGRRYVEIIQADTSAERLSPDSTIPVERTVASFDVSVLFDGFKPLFDTLSTAELNQFGNNILRVLQGDGSGVRPALADLERLTEQANDSEALVVLLIRNLGVIADQIGGKSQAVGDFVEQVGGIVRRFSTTTSEILLAADRGNRALGELVPILEQVRDVYDEGYPPMDALLHRLVPQSGQLVSILGLVPSLISGLNRAVPAAGAAPTVNCSAGELPLPGIGASILAGQNLVVCR</sequence>
<feature type="domain" description="Mammalian cell entry C-terminal" evidence="2">
    <location>
        <begin position="115"/>
        <end position="305"/>
    </location>
</feature>
<dbReference type="GO" id="GO:0051701">
    <property type="term" value="P:biological process involved in interaction with host"/>
    <property type="evidence" value="ECO:0007669"/>
    <property type="project" value="TreeGrafter"/>
</dbReference>
<dbReference type="InterPro" id="IPR005693">
    <property type="entry name" value="Mce"/>
</dbReference>
<dbReference type="KEGG" id="nfr:ERS450000_02635"/>
<dbReference type="RefSeq" id="WP_060592757.1">
    <property type="nucleotide sequence ID" value="NZ_CP031418.1"/>
</dbReference>
<name>A0A0H5P5P0_NOCFR</name>
<dbReference type="InterPro" id="IPR052336">
    <property type="entry name" value="MlaD_Phospholipid_Transporter"/>
</dbReference>
<dbReference type="Proteomes" id="UP000057820">
    <property type="component" value="Chromosome 1"/>
</dbReference>
<feature type="domain" description="Mce/MlaD" evidence="1">
    <location>
        <begin position="40"/>
        <end position="111"/>
    </location>
</feature>
<evidence type="ECO:0000259" key="1">
    <source>
        <dbReference type="Pfam" id="PF02470"/>
    </source>
</evidence>
<dbReference type="NCBIfam" id="TIGR00996">
    <property type="entry name" value="Mtu_fam_mce"/>
    <property type="match status" value="1"/>
</dbReference>
<dbReference type="PANTHER" id="PTHR33371:SF17">
    <property type="entry name" value="MCE-FAMILY PROTEIN MCE1B"/>
    <property type="match status" value="1"/>
</dbReference>
<gene>
    <name evidence="3" type="ORF">ERS450000_02635</name>
</gene>
<dbReference type="PANTHER" id="PTHR33371">
    <property type="entry name" value="INTERMEMBRANE PHOSPHOLIPID TRANSPORT SYSTEM BINDING PROTEIN MLAD-RELATED"/>
    <property type="match status" value="1"/>
</dbReference>
<dbReference type="EMBL" id="LN868938">
    <property type="protein sequence ID" value="CRY77871.1"/>
    <property type="molecule type" value="Genomic_DNA"/>
</dbReference>
<protein>
    <submittedName>
        <fullName evidence="3">Virulence factor Mce family protein</fullName>
    </submittedName>
</protein>
<reference evidence="4" key="1">
    <citation type="submission" date="2015-03" db="EMBL/GenBank/DDBJ databases">
        <authorList>
            <consortium name="Pathogen Informatics"/>
        </authorList>
    </citation>
    <scope>NUCLEOTIDE SEQUENCE [LARGE SCALE GENOMIC DNA]</scope>
    <source>
        <strain evidence="4">NCTC11134</strain>
    </source>
</reference>
<evidence type="ECO:0000313" key="3">
    <source>
        <dbReference type="EMBL" id="CRY77871.1"/>
    </source>
</evidence>
<accession>A0A0H5P5P0</accession>
<dbReference type="InterPro" id="IPR003399">
    <property type="entry name" value="Mce/MlaD"/>
</dbReference>
<dbReference type="GO" id="GO:0005576">
    <property type="term" value="C:extracellular region"/>
    <property type="evidence" value="ECO:0007669"/>
    <property type="project" value="TreeGrafter"/>
</dbReference>
<dbReference type="Pfam" id="PF11887">
    <property type="entry name" value="Mce4_CUP1"/>
    <property type="match status" value="1"/>
</dbReference>
<organism evidence="3 4">
    <name type="scientific">Nocardia farcinica</name>
    <dbReference type="NCBI Taxonomy" id="37329"/>
    <lineage>
        <taxon>Bacteria</taxon>
        <taxon>Bacillati</taxon>
        <taxon>Actinomycetota</taxon>
        <taxon>Actinomycetes</taxon>
        <taxon>Mycobacteriales</taxon>
        <taxon>Nocardiaceae</taxon>
        <taxon>Nocardia</taxon>
    </lineage>
</organism>
<evidence type="ECO:0000259" key="2">
    <source>
        <dbReference type="Pfam" id="PF11887"/>
    </source>
</evidence>
<evidence type="ECO:0000313" key="4">
    <source>
        <dbReference type="Proteomes" id="UP000057820"/>
    </source>
</evidence>
<dbReference type="AlphaFoldDB" id="A0A0H5P5P0"/>
<proteinExistence type="predicted"/>